<gene>
    <name evidence="1" type="ORF">ASPCADRAFT_211910</name>
</gene>
<name>A0A1R3R8C3_ASPC5</name>
<reference evidence="2" key="1">
    <citation type="journal article" date="2017" name="Genome Biol.">
        <title>Comparative genomics reveals high biological diversity and specific adaptations in the industrially and medically important fungal genus Aspergillus.</title>
        <authorList>
            <person name="de Vries R.P."/>
            <person name="Riley R."/>
            <person name="Wiebenga A."/>
            <person name="Aguilar-Osorio G."/>
            <person name="Amillis S."/>
            <person name="Uchima C.A."/>
            <person name="Anderluh G."/>
            <person name="Asadollahi M."/>
            <person name="Askin M."/>
            <person name="Barry K."/>
            <person name="Battaglia E."/>
            <person name="Bayram O."/>
            <person name="Benocci T."/>
            <person name="Braus-Stromeyer S.A."/>
            <person name="Caldana C."/>
            <person name="Canovas D."/>
            <person name="Cerqueira G.C."/>
            <person name="Chen F."/>
            <person name="Chen W."/>
            <person name="Choi C."/>
            <person name="Clum A."/>
            <person name="Dos Santos R.A."/>
            <person name="Damasio A.R."/>
            <person name="Diallinas G."/>
            <person name="Emri T."/>
            <person name="Fekete E."/>
            <person name="Flipphi M."/>
            <person name="Freyberg S."/>
            <person name="Gallo A."/>
            <person name="Gournas C."/>
            <person name="Habgood R."/>
            <person name="Hainaut M."/>
            <person name="Harispe M.L."/>
            <person name="Henrissat B."/>
            <person name="Hilden K.S."/>
            <person name="Hope R."/>
            <person name="Hossain A."/>
            <person name="Karabika E."/>
            <person name="Karaffa L."/>
            <person name="Karanyi Z."/>
            <person name="Krasevec N."/>
            <person name="Kuo A."/>
            <person name="Kusch H."/>
            <person name="LaButti K."/>
            <person name="Lagendijk E.L."/>
            <person name="Lapidus A."/>
            <person name="Levasseur A."/>
            <person name="Lindquist E."/>
            <person name="Lipzen A."/>
            <person name="Logrieco A.F."/>
            <person name="MacCabe A."/>
            <person name="Maekelae M.R."/>
            <person name="Malavazi I."/>
            <person name="Melin P."/>
            <person name="Meyer V."/>
            <person name="Mielnichuk N."/>
            <person name="Miskei M."/>
            <person name="Molnar A.P."/>
            <person name="Mule G."/>
            <person name="Ngan C.Y."/>
            <person name="Orejas M."/>
            <person name="Orosz E."/>
            <person name="Ouedraogo J.P."/>
            <person name="Overkamp K.M."/>
            <person name="Park H.-S."/>
            <person name="Perrone G."/>
            <person name="Piumi F."/>
            <person name="Punt P.J."/>
            <person name="Ram A.F."/>
            <person name="Ramon A."/>
            <person name="Rauscher S."/>
            <person name="Record E."/>
            <person name="Riano-Pachon D.M."/>
            <person name="Robert V."/>
            <person name="Roehrig J."/>
            <person name="Ruller R."/>
            <person name="Salamov A."/>
            <person name="Salih N.S."/>
            <person name="Samson R.A."/>
            <person name="Sandor E."/>
            <person name="Sanguinetti M."/>
            <person name="Schuetze T."/>
            <person name="Sepcic K."/>
            <person name="Shelest E."/>
            <person name="Sherlock G."/>
            <person name="Sophianopoulou V."/>
            <person name="Squina F.M."/>
            <person name="Sun H."/>
            <person name="Susca A."/>
            <person name="Todd R.B."/>
            <person name="Tsang A."/>
            <person name="Unkles S.E."/>
            <person name="van de Wiele N."/>
            <person name="van Rossen-Uffink D."/>
            <person name="Oliveira J.V."/>
            <person name="Vesth T.C."/>
            <person name="Visser J."/>
            <person name="Yu J.-H."/>
            <person name="Zhou M."/>
            <person name="Andersen M.R."/>
            <person name="Archer D.B."/>
            <person name="Baker S.E."/>
            <person name="Benoit I."/>
            <person name="Brakhage A.A."/>
            <person name="Braus G.H."/>
            <person name="Fischer R."/>
            <person name="Frisvad J.C."/>
            <person name="Goldman G.H."/>
            <person name="Houbraken J."/>
            <person name="Oakley B."/>
            <person name="Pocsi I."/>
            <person name="Scazzocchio C."/>
            <person name="Seiboth B."/>
            <person name="vanKuyk P.A."/>
            <person name="Wortman J."/>
            <person name="Dyer P.S."/>
            <person name="Grigoriev I.V."/>
        </authorList>
    </citation>
    <scope>NUCLEOTIDE SEQUENCE [LARGE SCALE GENOMIC DNA]</scope>
    <source>
        <strain evidence="2">ITEM 5010</strain>
    </source>
</reference>
<proteinExistence type="predicted"/>
<protein>
    <submittedName>
        <fullName evidence="1">Uncharacterized protein</fullName>
    </submittedName>
</protein>
<evidence type="ECO:0000313" key="1">
    <source>
        <dbReference type="EMBL" id="OOF90745.1"/>
    </source>
</evidence>
<dbReference type="AlphaFoldDB" id="A0A1R3R8C3"/>
<dbReference type="EMBL" id="KV907515">
    <property type="protein sequence ID" value="OOF90745.1"/>
    <property type="molecule type" value="Genomic_DNA"/>
</dbReference>
<dbReference type="VEuPathDB" id="FungiDB:ASPCADRAFT_211910"/>
<organism evidence="1 2">
    <name type="scientific">Aspergillus carbonarius (strain ITEM 5010)</name>
    <dbReference type="NCBI Taxonomy" id="602072"/>
    <lineage>
        <taxon>Eukaryota</taxon>
        <taxon>Fungi</taxon>
        <taxon>Dikarya</taxon>
        <taxon>Ascomycota</taxon>
        <taxon>Pezizomycotina</taxon>
        <taxon>Eurotiomycetes</taxon>
        <taxon>Eurotiomycetidae</taxon>
        <taxon>Eurotiales</taxon>
        <taxon>Aspergillaceae</taxon>
        <taxon>Aspergillus</taxon>
        <taxon>Aspergillus subgen. Circumdati</taxon>
    </lineage>
</organism>
<dbReference type="Proteomes" id="UP000188318">
    <property type="component" value="Unassembled WGS sequence"/>
</dbReference>
<accession>A0A1R3R8C3</accession>
<evidence type="ECO:0000313" key="2">
    <source>
        <dbReference type="Proteomes" id="UP000188318"/>
    </source>
</evidence>
<keyword evidence="2" id="KW-1185">Reference proteome</keyword>
<sequence length="70" mass="8007">MADSVPNCTTSKRNDSHIIPECTVKFYIDRTVFIFNVETYLPLCKEEINLSHNSVFQVSKKIQDVGSKNL</sequence>